<feature type="domain" description="DUF3752" evidence="2">
    <location>
        <begin position="401"/>
        <end position="438"/>
    </location>
</feature>
<organism evidence="3 4">
    <name type="scientific">Ranatra chinensis</name>
    <dbReference type="NCBI Taxonomy" id="642074"/>
    <lineage>
        <taxon>Eukaryota</taxon>
        <taxon>Metazoa</taxon>
        <taxon>Ecdysozoa</taxon>
        <taxon>Arthropoda</taxon>
        <taxon>Hexapoda</taxon>
        <taxon>Insecta</taxon>
        <taxon>Pterygota</taxon>
        <taxon>Neoptera</taxon>
        <taxon>Paraneoptera</taxon>
        <taxon>Hemiptera</taxon>
        <taxon>Heteroptera</taxon>
        <taxon>Panheteroptera</taxon>
        <taxon>Nepomorpha</taxon>
        <taxon>Nepidae</taxon>
        <taxon>Ranatrinae</taxon>
        <taxon>Ranatra</taxon>
    </lineage>
</organism>
<feature type="compositionally biased region" description="Basic and acidic residues" evidence="1">
    <location>
        <begin position="9"/>
        <end position="25"/>
    </location>
</feature>
<proteinExistence type="predicted"/>
<dbReference type="InterPro" id="IPR022226">
    <property type="entry name" value="DUF3752"/>
</dbReference>
<evidence type="ECO:0000313" key="3">
    <source>
        <dbReference type="EMBL" id="KAL1138290.1"/>
    </source>
</evidence>
<reference evidence="3 4" key="1">
    <citation type="submission" date="2024-07" db="EMBL/GenBank/DDBJ databases">
        <title>Chromosome-level genome assembly of the water stick insect Ranatra chinensis (Heteroptera: Nepidae).</title>
        <authorList>
            <person name="Liu X."/>
        </authorList>
    </citation>
    <scope>NUCLEOTIDE SEQUENCE [LARGE SCALE GENOMIC DNA]</scope>
    <source>
        <strain evidence="3">Cailab_2021Rc</strain>
        <tissue evidence="3">Muscle</tissue>
    </source>
</reference>
<dbReference type="AlphaFoldDB" id="A0ABD0YQN8"/>
<feature type="region of interest" description="Disordered" evidence="1">
    <location>
        <begin position="1"/>
        <end position="332"/>
    </location>
</feature>
<gene>
    <name evidence="3" type="ORF">AAG570_009978</name>
</gene>
<feature type="compositionally biased region" description="Basic and acidic residues" evidence="1">
    <location>
        <begin position="105"/>
        <end position="115"/>
    </location>
</feature>
<dbReference type="Pfam" id="PF12572">
    <property type="entry name" value="DUF3752"/>
    <property type="match status" value="1"/>
</dbReference>
<feature type="region of interest" description="Disordered" evidence="1">
    <location>
        <begin position="408"/>
        <end position="429"/>
    </location>
</feature>
<evidence type="ECO:0000256" key="1">
    <source>
        <dbReference type="SAM" id="MobiDB-lite"/>
    </source>
</evidence>
<feature type="compositionally biased region" description="Basic and acidic residues" evidence="1">
    <location>
        <begin position="272"/>
        <end position="308"/>
    </location>
</feature>
<dbReference type="InterPro" id="IPR046331">
    <property type="entry name" value="GPAM1-like"/>
</dbReference>
<keyword evidence="4" id="KW-1185">Reference proteome</keyword>
<evidence type="ECO:0000259" key="2">
    <source>
        <dbReference type="Pfam" id="PF12572"/>
    </source>
</evidence>
<dbReference type="PANTHER" id="PTHR46370:SF1">
    <property type="entry name" value="GPALPP MOTIFS-CONTAINING PROTEIN 1"/>
    <property type="match status" value="1"/>
</dbReference>
<comment type="caution">
    <text evidence="3">The sequence shown here is derived from an EMBL/GenBank/DDBJ whole genome shotgun (WGS) entry which is preliminary data.</text>
</comment>
<feature type="compositionally biased region" description="Basic and acidic residues" evidence="1">
    <location>
        <begin position="34"/>
        <end position="89"/>
    </location>
</feature>
<name>A0ABD0YQN8_9HEMI</name>
<feature type="compositionally biased region" description="Basic and acidic residues" evidence="1">
    <location>
        <begin position="138"/>
        <end position="195"/>
    </location>
</feature>
<accession>A0ABD0YQN8</accession>
<dbReference type="Proteomes" id="UP001558652">
    <property type="component" value="Unassembled WGS sequence"/>
</dbReference>
<dbReference type="EMBL" id="JBFDAA010000004">
    <property type="protein sequence ID" value="KAL1138290.1"/>
    <property type="molecule type" value="Genomic_DNA"/>
</dbReference>
<dbReference type="PANTHER" id="PTHR46370">
    <property type="entry name" value="GPALPP MOTIFS-CONTAINING PROTEIN 1"/>
    <property type="match status" value="1"/>
</dbReference>
<evidence type="ECO:0000313" key="4">
    <source>
        <dbReference type="Proteomes" id="UP001558652"/>
    </source>
</evidence>
<feature type="compositionally biased region" description="Basic and acidic residues" evidence="1">
    <location>
        <begin position="122"/>
        <end position="131"/>
    </location>
</feature>
<feature type="compositionally biased region" description="Basic and acidic residues" evidence="1">
    <location>
        <begin position="203"/>
        <end position="246"/>
    </location>
</feature>
<protein>
    <recommendedName>
        <fullName evidence="2">DUF3752 domain-containing protein</fullName>
    </recommendedName>
</protein>
<sequence>MFNNESDSEGEKILRHDRFRSERVLGGEGVNGGRVREHRSPARGDRSRHDRSRNDRRSREDRSYKRGRNEDYERRHSDEKRKRDSERRSPAISKKSQSLTSHNSTESRVRGSDRERHHHNHHSSERRRSRECSSGAKTVDRKEDRRSSEDTHRSSKMKESMRSGRGESQSKKSSEEVCVKDDEDRGDGRSSEKKSPMISGDTLKPKERSSVQREVKETKAKEDNRAEEMEARTEGSHTEGMPREEFFGPALPPKKERMIGPQLPEHMQNSSMEKDKKGGDKGDSYKESMEEENGGKPSREDTKRRGEMEKEEEGMRYGPALPPQSNQDMEEGELELDDDMIGPHLTPVDSPAQIALDRRATAIRKQMENKDYYGDGGEQGKTRREDWMTKLPDDRRGVVNALQPRKFRTREPAPKGDTSSWTDTPADKHKKQLAVQDIQSQKGGKLHLPFSVVSCVLFFWNMFQRLDAIFRLSDCGLSQFNSLVL</sequence>
<feature type="compositionally biased region" description="Polar residues" evidence="1">
    <location>
        <begin position="94"/>
        <end position="104"/>
    </location>
</feature>